<keyword evidence="2" id="KW-1185">Reference proteome</keyword>
<dbReference type="RefSeq" id="XP_027356906.1">
    <property type="nucleotide sequence ID" value="XM_027501105.1"/>
</dbReference>
<dbReference type="Proteomes" id="UP000694853">
    <property type="component" value="Unplaced"/>
</dbReference>
<name>A0A8B8LKI9_ABRPR</name>
<dbReference type="AlphaFoldDB" id="A0A8B8LKI9"/>
<accession>A0A8B8LKI9</accession>
<dbReference type="OrthoDB" id="1113087at2759"/>
<evidence type="ECO:0000313" key="2">
    <source>
        <dbReference type="Proteomes" id="UP000694853"/>
    </source>
</evidence>
<dbReference type="PANTHER" id="PTHR33670">
    <property type="entry name" value="SPLICING FACTOR, PROLINE- AND GLUTAMINE-RICH-LIKE"/>
    <property type="match status" value="1"/>
</dbReference>
<reference evidence="2" key="1">
    <citation type="journal article" date="2019" name="Toxins">
        <title>Detection of Abrin-Like and Prepropulchellin-Like Toxin Genes and Transcripts Using Whole Genome Sequencing and Full-Length Transcript Sequencing of Abrus precatorius.</title>
        <authorList>
            <person name="Hovde B.T."/>
            <person name="Daligault H.E."/>
            <person name="Hanschen E.R."/>
            <person name="Kunde Y.A."/>
            <person name="Johnson M.B."/>
            <person name="Starkenburg S.R."/>
            <person name="Johnson S.L."/>
        </authorList>
    </citation>
    <scope>NUCLEOTIDE SEQUENCE [LARGE SCALE GENOMIC DNA]</scope>
</reference>
<evidence type="ECO:0000256" key="1">
    <source>
        <dbReference type="SAM" id="MobiDB-lite"/>
    </source>
</evidence>
<feature type="compositionally biased region" description="Polar residues" evidence="1">
    <location>
        <begin position="49"/>
        <end position="72"/>
    </location>
</feature>
<feature type="region of interest" description="Disordered" evidence="1">
    <location>
        <begin position="24"/>
        <end position="119"/>
    </location>
</feature>
<dbReference type="GeneID" id="113866223"/>
<reference evidence="3" key="2">
    <citation type="submission" date="2025-08" db="UniProtKB">
        <authorList>
            <consortium name="RefSeq"/>
        </authorList>
    </citation>
    <scope>IDENTIFICATION</scope>
    <source>
        <tissue evidence="3">Young leaves</tissue>
    </source>
</reference>
<proteinExistence type="predicted"/>
<sequence length="164" mass="18150">MCVALLHPQDCFTDKTSHQTTITSGALRMKISKPNPKPLRSNRKKLTHPNPQNRSDQARPTSTSPVKPQDSNKLVMGQVKILKRGEQFPQATPNRRPKTATVEKELSSTSTLTDKPDGPYAGYSMSVISPSPNSVPLPLFITRNFAALSDATSEIRKILRIEFP</sequence>
<dbReference type="PANTHER" id="PTHR33670:SF17">
    <property type="entry name" value="ANTHER-SPECIFIC PROLINE-RICH PROTEIN APG"/>
    <property type="match status" value="1"/>
</dbReference>
<protein>
    <submittedName>
        <fullName evidence="3">Uncharacterized protein LOC113866223</fullName>
    </submittedName>
</protein>
<organism evidence="2 3">
    <name type="scientific">Abrus precatorius</name>
    <name type="common">Indian licorice</name>
    <name type="synonym">Glycine abrus</name>
    <dbReference type="NCBI Taxonomy" id="3816"/>
    <lineage>
        <taxon>Eukaryota</taxon>
        <taxon>Viridiplantae</taxon>
        <taxon>Streptophyta</taxon>
        <taxon>Embryophyta</taxon>
        <taxon>Tracheophyta</taxon>
        <taxon>Spermatophyta</taxon>
        <taxon>Magnoliopsida</taxon>
        <taxon>eudicotyledons</taxon>
        <taxon>Gunneridae</taxon>
        <taxon>Pentapetalae</taxon>
        <taxon>rosids</taxon>
        <taxon>fabids</taxon>
        <taxon>Fabales</taxon>
        <taxon>Fabaceae</taxon>
        <taxon>Papilionoideae</taxon>
        <taxon>50 kb inversion clade</taxon>
        <taxon>NPAAA clade</taxon>
        <taxon>indigoferoid/millettioid clade</taxon>
        <taxon>Abreae</taxon>
        <taxon>Abrus</taxon>
    </lineage>
</organism>
<gene>
    <name evidence="3" type="primary">LOC113866223</name>
</gene>
<dbReference type="KEGG" id="aprc:113866223"/>
<evidence type="ECO:0000313" key="3">
    <source>
        <dbReference type="RefSeq" id="XP_027356906.1"/>
    </source>
</evidence>